<dbReference type="EMBL" id="CACRUT010000008">
    <property type="protein sequence ID" value="VYT93761.1"/>
    <property type="molecule type" value="Genomic_DNA"/>
</dbReference>
<dbReference type="RefSeq" id="WP_021981289.1">
    <property type="nucleotide sequence ID" value="NZ_CACRUT010000008.1"/>
</dbReference>
<protein>
    <submittedName>
        <fullName evidence="1">Uncharacterized protein</fullName>
    </submittedName>
</protein>
<gene>
    <name evidence="1" type="ORF">PCLFYP37_01520</name>
</gene>
<organism evidence="1">
    <name type="scientific">Paraprevotella clara</name>
    <dbReference type="NCBI Taxonomy" id="454154"/>
    <lineage>
        <taxon>Bacteria</taxon>
        <taxon>Pseudomonadati</taxon>
        <taxon>Bacteroidota</taxon>
        <taxon>Bacteroidia</taxon>
        <taxon>Bacteroidales</taxon>
        <taxon>Prevotellaceae</taxon>
        <taxon>Paraprevotella</taxon>
    </lineage>
</organism>
<name>A0A6N3AQB0_9BACT</name>
<evidence type="ECO:0000313" key="1">
    <source>
        <dbReference type="EMBL" id="VYT93761.1"/>
    </source>
</evidence>
<reference evidence="1" key="1">
    <citation type="submission" date="2019-11" db="EMBL/GenBank/DDBJ databases">
        <authorList>
            <person name="Feng L."/>
        </authorList>
    </citation>
    <scope>NUCLEOTIDE SEQUENCE</scope>
    <source>
        <strain evidence="1">PclaraLFYP37</strain>
    </source>
</reference>
<dbReference type="AlphaFoldDB" id="A0A6N3AQB0"/>
<sequence length="115" mass="12641">MKKKFFAPLMGAVVLGLSAYAGYRTYDAYHGVSESDLLLANAEALADPREGNSLWFSNLRNVECTLQKVNGGAAFYYKGVLIAAGATYTYYGSKWKCEREVTINTCNTSNETPCE</sequence>
<proteinExistence type="predicted"/>
<accession>A0A6N3AQB0</accession>